<dbReference type="CDD" id="cd01107">
    <property type="entry name" value="HTH_BmrR"/>
    <property type="match status" value="1"/>
</dbReference>
<dbReference type="InterPro" id="IPR011256">
    <property type="entry name" value="Reg_factor_effector_dom_sf"/>
</dbReference>
<proteinExistence type="predicted"/>
<dbReference type="EMBL" id="JMQI01000024">
    <property type="protein sequence ID" value="KDN22003.1"/>
    <property type="molecule type" value="Genomic_DNA"/>
</dbReference>
<keyword evidence="1" id="KW-0238">DNA-binding</keyword>
<sequence>MNLVSIGEFSRLSRLSPKALRLYDELGLLVPARVDAETGYRWYAATQLDHARLVAALRRAGVPLARIKDILALDPASAAEEIRARWADAEAEHAARRVLVGRLVDRLQGKKSAMYEVTVREIPRRRMLSRVGRVHQDELESLTRELFIHRLRRGGVPRAEGIAGAPFTIYHGEVSGDSDGPVEWCWPVPEDRAAEIAAGFPDLTLRTEPAHQEAFVRQETPGRWAAATQVEVAVGALFAWAAEQKRHPSGGVRGVLVPATGTPGTGPYVEFALPLS</sequence>
<dbReference type="PROSITE" id="PS50937">
    <property type="entry name" value="HTH_MERR_2"/>
    <property type="match status" value="1"/>
</dbReference>
<accession>A0A066UCP6</accession>
<dbReference type="Gene3D" id="1.10.1660.10">
    <property type="match status" value="1"/>
</dbReference>
<gene>
    <name evidence="3" type="ORF">DV20_11485</name>
</gene>
<keyword evidence="4" id="KW-1185">Reference proteome</keyword>
<dbReference type="Pfam" id="PF13411">
    <property type="entry name" value="MerR_1"/>
    <property type="match status" value="1"/>
</dbReference>
<dbReference type="Gene3D" id="3.20.80.10">
    <property type="entry name" value="Regulatory factor, effector binding domain"/>
    <property type="match status" value="1"/>
</dbReference>
<dbReference type="InterPro" id="IPR000551">
    <property type="entry name" value="MerR-type_HTH_dom"/>
</dbReference>
<dbReference type="SUPFAM" id="SSF46955">
    <property type="entry name" value="Putative DNA-binding domain"/>
    <property type="match status" value="1"/>
</dbReference>
<dbReference type="eggNOG" id="COG0789">
    <property type="taxonomic scope" value="Bacteria"/>
</dbReference>
<dbReference type="GO" id="GO:0003700">
    <property type="term" value="F:DNA-binding transcription factor activity"/>
    <property type="evidence" value="ECO:0007669"/>
    <property type="project" value="InterPro"/>
</dbReference>
<evidence type="ECO:0000259" key="2">
    <source>
        <dbReference type="PROSITE" id="PS50937"/>
    </source>
</evidence>
<protein>
    <recommendedName>
        <fullName evidence="2">HTH merR-type domain-containing protein</fullName>
    </recommendedName>
</protein>
<dbReference type="PANTHER" id="PTHR30204:SF97">
    <property type="entry name" value="MERR FAMILY REGULATORY PROTEIN"/>
    <property type="match status" value="1"/>
</dbReference>
<dbReference type="GO" id="GO:0003677">
    <property type="term" value="F:DNA binding"/>
    <property type="evidence" value="ECO:0007669"/>
    <property type="project" value="UniProtKB-KW"/>
</dbReference>
<organism evidence="3 4">
    <name type="scientific">Amycolatopsis rifamycinica</name>
    <dbReference type="NCBI Taxonomy" id="287986"/>
    <lineage>
        <taxon>Bacteria</taxon>
        <taxon>Bacillati</taxon>
        <taxon>Actinomycetota</taxon>
        <taxon>Actinomycetes</taxon>
        <taxon>Pseudonocardiales</taxon>
        <taxon>Pseudonocardiaceae</taxon>
        <taxon>Amycolatopsis</taxon>
    </lineage>
</organism>
<dbReference type="PANTHER" id="PTHR30204">
    <property type="entry name" value="REDOX-CYCLING DRUG-SENSING TRANSCRIPTIONAL ACTIVATOR SOXR"/>
    <property type="match status" value="1"/>
</dbReference>
<dbReference type="InterPro" id="IPR047057">
    <property type="entry name" value="MerR_fam"/>
</dbReference>
<comment type="caution">
    <text evidence="3">The sequence shown here is derived from an EMBL/GenBank/DDBJ whole genome shotgun (WGS) entry which is preliminary data.</text>
</comment>
<dbReference type="Proteomes" id="UP000027345">
    <property type="component" value="Unassembled WGS sequence"/>
</dbReference>
<reference evidence="3 4" key="1">
    <citation type="submission" date="2014-05" db="EMBL/GenBank/DDBJ databases">
        <title>Draft genome sequence of Amycolatopsis rifamycinica DSM 46095.</title>
        <authorList>
            <person name="Lal R."/>
            <person name="Saxena A."/>
            <person name="Kumari R."/>
            <person name="Mukherjee U."/>
            <person name="Singh P."/>
            <person name="Sangwan N."/>
            <person name="Mahato N.K."/>
        </authorList>
    </citation>
    <scope>NUCLEOTIDE SEQUENCE [LARGE SCALE GENOMIC DNA]</scope>
    <source>
        <strain evidence="3 4">DSM 46095</strain>
    </source>
</reference>
<dbReference type="OrthoDB" id="7849865at2"/>
<name>A0A066UCP6_9PSEU</name>
<evidence type="ECO:0000313" key="3">
    <source>
        <dbReference type="EMBL" id="KDN22003.1"/>
    </source>
</evidence>
<dbReference type="InterPro" id="IPR009061">
    <property type="entry name" value="DNA-bd_dom_put_sf"/>
</dbReference>
<dbReference type="STRING" id="287986.DV20_11485"/>
<dbReference type="PROSITE" id="PS00552">
    <property type="entry name" value="HTH_MERR_1"/>
    <property type="match status" value="1"/>
</dbReference>
<evidence type="ECO:0000256" key="1">
    <source>
        <dbReference type="ARBA" id="ARBA00023125"/>
    </source>
</evidence>
<dbReference type="SMART" id="SM00422">
    <property type="entry name" value="HTH_MERR"/>
    <property type="match status" value="1"/>
</dbReference>
<dbReference type="RefSeq" id="WP_051735895.1">
    <property type="nucleotide sequence ID" value="NZ_JMQI01000024.1"/>
</dbReference>
<dbReference type="AlphaFoldDB" id="A0A066UCP6"/>
<evidence type="ECO:0000313" key="4">
    <source>
        <dbReference type="Proteomes" id="UP000027345"/>
    </source>
</evidence>
<feature type="domain" description="HTH merR-type" evidence="2">
    <location>
        <begin position="3"/>
        <end position="73"/>
    </location>
</feature>